<keyword evidence="3" id="KW-1185">Reference proteome</keyword>
<proteinExistence type="predicted"/>
<sequence length="136" mass="15203">MSGSVEPLCLTSIVRPYLHKTSALIIGLDKVTSVKAKENSRRRPRLTLRSFLSKMGTGEPLAAIKFHGPNPLIYSYLAGWEMLLIVFTASEISQNSEIGQITVFFFLFEVILVLTLKIALDENIVTKHLIELELSL</sequence>
<evidence type="ECO:0000256" key="1">
    <source>
        <dbReference type="SAM" id="Phobius"/>
    </source>
</evidence>
<dbReference type="Proteomes" id="UP000078200">
    <property type="component" value="Unassembled WGS sequence"/>
</dbReference>
<protein>
    <submittedName>
        <fullName evidence="2">Uncharacterized protein</fullName>
    </submittedName>
</protein>
<dbReference type="EnsemblMetazoa" id="GAUT004010-RA">
    <property type="protein sequence ID" value="GAUT004010-PA"/>
    <property type="gene ID" value="GAUT004010"/>
</dbReference>
<reference evidence="2" key="1">
    <citation type="submission" date="2020-05" db="UniProtKB">
        <authorList>
            <consortium name="EnsemblMetazoa"/>
        </authorList>
    </citation>
    <scope>IDENTIFICATION</scope>
    <source>
        <strain evidence="2">TTRI</strain>
    </source>
</reference>
<organism evidence="2 3">
    <name type="scientific">Glossina austeni</name>
    <name type="common">Savannah tsetse fly</name>
    <dbReference type="NCBI Taxonomy" id="7395"/>
    <lineage>
        <taxon>Eukaryota</taxon>
        <taxon>Metazoa</taxon>
        <taxon>Ecdysozoa</taxon>
        <taxon>Arthropoda</taxon>
        <taxon>Hexapoda</taxon>
        <taxon>Insecta</taxon>
        <taxon>Pterygota</taxon>
        <taxon>Neoptera</taxon>
        <taxon>Endopterygota</taxon>
        <taxon>Diptera</taxon>
        <taxon>Brachycera</taxon>
        <taxon>Muscomorpha</taxon>
        <taxon>Hippoboscoidea</taxon>
        <taxon>Glossinidae</taxon>
        <taxon>Glossina</taxon>
    </lineage>
</organism>
<feature type="transmembrane region" description="Helical" evidence="1">
    <location>
        <begin position="98"/>
        <end position="120"/>
    </location>
</feature>
<keyword evidence="1" id="KW-1133">Transmembrane helix</keyword>
<dbReference type="AlphaFoldDB" id="A0A1A9UGF7"/>
<keyword evidence="1" id="KW-0472">Membrane</keyword>
<evidence type="ECO:0000313" key="3">
    <source>
        <dbReference type="Proteomes" id="UP000078200"/>
    </source>
</evidence>
<feature type="transmembrane region" description="Helical" evidence="1">
    <location>
        <begin position="73"/>
        <end position="92"/>
    </location>
</feature>
<dbReference type="VEuPathDB" id="VectorBase:GAUT004010"/>
<evidence type="ECO:0000313" key="2">
    <source>
        <dbReference type="EnsemblMetazoa" id="GAUT004010-PA"/>
    </source>
</evidence>
<name>A0A1A9UGF7_GLOAU</name>
<keyword evidence="1" id="KW-0812">Transmembrane</keyword>
<accession>A0A1A9UGF7</accession>